<dbReference type="Gene3D" id="1.25.10.10">
    <property type="entry name" value="Leucine-rich Repeat Variant"/>
    <property type="match status" value="1"/>
</dbReference>
<feature type="domain" description="PUL" evidence="5">
    <location>
        <begin position="299"/>
        <end position="598"/>
    </location>
</feature>
<dbReference type="PANTHER" id="PTHR12378:SF7">
    <property type="entry name" value="DESUMOYLATING ISOPEPTIDASE 1"/>
    <property type="match status" value="1"/>
</dbReference>
<keyword evidence="8" id="KW-1185">Reference proteome</keyword>
<feature type="domain" description="Thioredoxin" evidence="4">
    <location>
        <begin position="150"/>
        <end position="277"/>
    </location>
</feature>
<evidence type="ECO:0000256" key="1">
    <source>
        <dbReference type="ARBA" id="ARBA00008140"/>
    </source>
</evidence>
<dbReference type="OrthoDB" id="21221at2759"/>
<dbReference type="EMBL" id="JAAAJB010000894">
    <property type="protein sequence ID" value="KAG0250114.1"/>
    <property type="molecule type" value="Genomic_DNA"/>
</dbReference>
<dbReference type="InterPro" id="IPR036249">
    <property type="entry name" value="Thioredoxin-like_sf"/>
</dbReference>
<evidence type="ECO:0000259" key="5">
    <source>
        <dbReference type="PROSITE" id="PS51396"/>
    </source>
</evidence>
<dbReference type="Gene3D" id="3.40.30.10">
    <property type="entry name" value="Glutaredoxin"/>
    <property type="match status" value="1"/>
</dbReference>
<dbReference type="PANTHER" id="PTHR12378">
    <property type="entry name" value="DESUMOYLATING ISOPEPTIDASE"/>
    <property type="match status" value="1"/>
</dbReference>
<sequence length="609" mass="66752">MAERVTLLVYDLSQGMARSMSLNVTGRQIDGIWHTSVVVFGREWYYGQGVMNSVPGGTMHGTPLERIDMGETEIPQDIFIEFVDNMRETYTADRYHLLDNNCNNFSNDMCNFLVGKSIPSHITSLPADFLQTPFGQMMRPMIENMFGPTQQAPLQNPTFPLMPTNATAAATTAVPFLTDLTKLRSTIANNKAVAVYFTSATCPPCRVIAPIYDELIQEKQDKVVGVKVDIGMAQAIGRAFSIRSTPTFMFFLNGEEFSQFSGANQAELRSSIDLLIFSAAHPHKRIKLEQYKALSDTPILFPSLESLDAIFTKLDNSITAADSVTKSVTEADRQQLQKIQLWLQKRQAAKQAKNEAAEPALAELGPLWKPLINKLLGILPFEQQFPLLDIVRMLILHPRIAEVFAKDGNLTLVGIFDSVATKGTEASKGTNLLALRIACNAFSSPLLGAYVLSPAARQATKQLLVHTLLSQNVQQRQAAASLAFDIGNKVAQSRRLQSEERGAAAAATTSAACRIGLDEDWNVECLSAIAEAIESEESEEVLHRLVASIANFIYTAEEETGATLLNVLGLCESLQKKMDSQVIKSKNVVGLCQEVQEMVRAIVAPGSSS</sequence>
<keyword evidence="2" id="KW-0645">Protease</keyword>
<dbReference type="Proteomes" id="UP000807716">
    <property type="component" value="Unassembled WGS sequence"/>
</dbReference>
<dbReference type="PROSITE" id="PS51396">
    <property type="entry name" value="PUL"/>
    <property type="match status" value="1"/>
</dbReference>
<evidence type="ECO:0000256" key="2">
    <source>
        <dbReference type="ARBA" id="ARBA00022670"/>
    </source>
</evidence>
<evidence type="ECO:0000259" key="4">
    <source>
        <dbReference type="PROSITE" id="PS51352"/>
    </source>
</evidence>
<dbReference type="Pfam" id="PF00085">
    <property type="entry name" value="Thioredoxin"/>
    <property type="match status" value="1"/>
</dbReference>
<keyword evidence="3" id="KW-0378">Hydrolase</keyword>
<evidence type="ECO:0008006" key="9">
    <source>
        <dbReference type="Google" id="ProtNLM"/>
    </source>
</evidence>
<name>A0A9P6TXE7_9FUNG</name>
<dbReference type="InterPro" id="IPR042266">
    <property type="entry name" value="PPPDE_sf"/>
</dbReference>
<dbReference type="CDD" id="cd02947">
    <property type="entry name" value="TRX_family"/>
    <property type="match status" value="1"/>
</dbReference>
<dbReference type="InterPro" id="IPR011989">
    <property type="entry name" value="ARM-like"/>
</dbReference>
<dbReference type="InterPro" id="IPR013535">
    <property type="entry name" value="PUL_dom"/>
</dbReference>
<protein>
    <recommendedName>
        <fullName evidence="9">DUF862-domain-containing protein</fullName>
    </recommendedName>
</protein>
<comment type="caution">
    <text evidence="7">The sequence shown here is derived from an EMBL/GenBank/DDBJ whole genome shotgun (WGS) entry which is preliminary data.</text>
</comment>
<evidence type="ECO:0000259" key="6">
    <source>
        <dbReference type="PROSITE" id="PS51858"/>
    </source>
</evidence>
<dbReference type="Pfam" id="PF05903">
    <property type="entry name" value="Peptidase_C97"/>
    <property type="match status" value="1"/>
</dbReference>
<dbReference type="Gene3D" id="3.90.1720.30">
    <property type="entry name" value="PPPDE domains"/>
    <property type="match status" value="1"/>
</dbReference>
<dbReference type="PROSITE" id="PS51858">
    <property type="entry name" value="PPPDE"/>
    <property type="match status" value="1"/>
</dbReference>
<dbReference type="SMART" id="SM01179">
    <property type="entry name" value="DUF862"/>
    <property type="match status" value="1"/>
</dbReference>
<dbReference type="GO" id="GO:0070646">
    <property type="term" value="P:protein modification by small protein removal"/>
    <property type="evidence" value="ECO:0007669"/>
    <property type="project" value="TreeGrafter"/>
</dbReference>
<evidence type="ECO:0000256" key="3">
    <source>
        <dbReference type="ARBA" id="ARBA00022801"/>
    </source>
</evidence>
<reference evidence="7" key="1">
    <citation type="journal article" date="2020" name="Fungal Divers.">
        <title>Resolving the Mortierellaceae phylogeny through synthesis of multi-gene phylogenetics and phylogenomics.</title>
        <authorList>
            <person name="Vandepol N."/>
            <person name="Liber J."/>
            <person name="Desiro A."/>
            <person name="Na H."/>
            <person name="Kennedy M."/>
            <person name="Barry K."/>
            <person name="Grigoriev I.V."/>
            <person name="Miller A.N."/>
            <person name="O'Donnell K."/>
            <person name="Stajich J.E."/>
            <person name="Bonito G."/>
        </authorList>
    </citation>
    <scope>NUCLEOTIDE SEQUENCE</scope>
    <source>
        <strain evidence="7">BC1065</strain>
    </source>
</reference>
<dbReference type="InterPro" id="IPR013766">
    <property type="entry name" value="Thioredoxin_domain"/>
</dbReference>
<dbReference type="GO" id="GO:0006508">
    <property type="term" value="P:proteolysis"/>
    <property type="evidence" value="ECO:0007669"/>
    <property type="project" value="UniProtKB-KW"/>
</dbReference>
<evidence type="ECO:0000313" key="8">
    <source>
        <dbReference type="Proteomes" id="UP000807716"/>
    </source>
</evidence>
<dbReference type="SUPFAM" id="SSF52833">
    <property type="entry name" value="Thioredoxin-like"/>
    <property type="match status" value="1"/>
</dbReference>
<evidence type="ECO:0000313" key="7">
    <source>
        <dbReference type="EMBL" id="KAG0250114.1"/>
    </source>
</evidence>
<dbReference type="Pfam" id="PF08324">
    <property type="entry name" value="PUL"/>
    <property type="match status" value="1"/>
</dbReference>
<dbReference type="GO" id="GO:0008233">
    <property type="term" value="F:peptidase activity"/>
    <property type="evidence" value="ECO:0007669"/>
    <property type="project" value="UniProtKB-KW"/>
</dbReference>
<gene>
    <name evidence="7" type="ORF">DFQ27_009562</name>
</gene>
<accession>A0A9P6TXE7</accession>
<comment type="similarity">
    <text evidence="1">Belongs to the DeSI family.</text>
</comment>
<dbReference type="AlphaFoldDB" id="A0A9P6TXE7"/>
<organism evidence="7 8">
    <name type="scientific">Actinomortierella ambigua</name>
    <dbReference type="NCBI Taxonomy" id="1343610"/>
    <lineage>
        <taxon>Eukaryota</taxon>
        <taxon>Fungi</taxon>
        <taxon>Fungi incertae sedis</taxon>
        <taxon>Mucoromycota</taxon>
        <taxon>Mortierellomycotina</taxon>
        <taxon>Mortierellomycetes</taxon>
        <taxon>Mortierellales</taxon>
        <taxon>Mortierellaceae</taxon>
        <taxon>Actinomortierella</taxon>
    </lineage>
</organism>
<feature type="domain" description="PPPDE" evidence="6">
    <location>
        <begin position="3"/>
        <end position="143"/>
    </location>
</feature>
<dbReference type="InterPro" id="IPR008580">
    <property type="entry name" value="PPPDE_dom"/>
</dbReference>
<proteinExistence type="inferred from homology"/>
<dbReference type="PROSITE" id="PS51352">
    <property type="entry name" value="THIOREDOXIN_2"/>
    <property type="match status" value="1"/>
</dbReference>